<dbReference type="InterPro" id="IPR031621">
    <property type="entry name" value="HisKA_7TM"/>
</dbReference>
<keyword evidence="1" id="KW-0812">Transmembrane</keyword>
<sequence length="230" mass="27443">MIHFMAIQNFILLITGILNFSMSVFIISRGWKNKINLYFSLLTFFTFLWSLTLFISRIIPSDLLAVFFYRSTYMSAVGIAVFLLYFSLYFPYKIKDVSFLIKFSIWLPTIIIVILIYTQWHIIDFNRSIDLLEWNVSYYVPFHIVYGLYFFVAVISAFLHLVYKYRRSENIFKKQIKVFLSMIAISFVCGSYFNLILCYFGSWHYIWLGPLFTLLMNGSVFYLIFLSKDR</sequence>
<feature type="domain" description="Histidine kinase N-terminal 7TM region" evidence="2">
    <location>
        <begin position="12"/>
        <end position="225"/>
    </location>
</feature>
<feature type="transmembrane region" description="Helical" evidence="1">
    <location>
        <begin position="39"/>
        <end position="59"/>
    </location>
</feature>
<reference evidence="3 4" key="1">
    <citation type="submission" date="2017-09" db="EMBL/GenBank/DDBJ databases">
        <title>Depth-based differentiation of microbial function through sediment-hosted aquifers and enrichment of novel symbionts in the deep terrestrial subsurface.</title>
        <authorList>
            <person name="Probst A.J."/>
            <person name="Ladd B."/>
            <person name="Jarett J.K."/>
            <person name="Geller-Mcgrath D.E."/>
            <person name="Sieber C.M."/>
            <person name="Emerson J.B."/>
            <person name="Anantharaman K."/>
            <person name="Thomas B.C."/>
            <person name="Malmstrom R."/>
            <person name="Stieglmeier M."/>
            <person name="Klingl A."/>
            <person name="Woyke T."/>
            <person name="Ryan C.M."/>
            <person name="Banfield J.F."/>
        </authorList>
    </citation>
    <scope>NUCLEOTIDE SEQUENCE [LARGE SCALE GENOMIC DNA]</scope>
    <source>
        <strain evidence="3">CG11_big_fil_rev_8_21_14_0_20_36_20</strain>
    </source>
</reference>
<dbReference type="EMBL" id="PCWQ01000006">
    <property type="protein sequence ID" value="PIR07200.1"/>
    <property type="molecule type" value="Genomic_DNA"/>
</dbReference>
<evidence type="ECO:0000259" key="2">
    <source>
        <dbReference type="Pfam" id="PF16927"/>
    </source>
</evidence>
<keyword evidence="1" id="KW-1133">Transmembrane helix</keyword>
<feature type="transmembrane region" description="Helical" evidence="1">
    <location>
        <begin position="140"/>
        <end position="163"/>
    </location>
</feature>
<dbReference type="Proteomes" id="UP000230564">
    <property type="component" value="Unassembled WGS sequence"/>
</dbReference>
<dbReference type="Pfam" id="PF16927">
    <property type="entry name" value="HisKA_7TM"/>
    <property type="match status" value="1"/>
</dbReference>
<feature type="transmembrane region" description="Helical" evidence="1">
    <location>
        <begin position="205"/>
        <end position="225"/>
    </location>
</feature>
<evidence type="ECO:0000313" key="4">
    <source>
        <dbReference type="Proteomes" id="UP000230564"/>
    </source>
</evidence>
<organism evidence="3 4">
    <name type="scientific">Candidatus Komeilibacteria bacterium CG11_big_fil_rev_8_21_14_0_20_36_20</name>
    <dbReference type="NCBI Taxonomy" id="1974477"/>
    <lineage>
        <taxon>Bacteria</taxon>
        <taxon>Candidatus Komeiliibacteriota</taxon>
    </lineage>
</organism>
<feature type="transmembrane region" description="Helical" evidence="1">
    <location>
        <begin position="99"/>
        <end position="120"/>
    </location>
</feature>
<feature type="transmembrane region" description="Helical" evidence="1">
    <location>
        <begin position="71"/>
        <end position="92"/>
    </location>
</feature>
<accession>A0A2H0NE78</accession>
<evidence type="ECO:0000256" key="1">
    <source>
        <dbReference type="SAM" id="Phobius"/>
    </source>
</evidence>
<comment type="caution">
    <text evidence="3">The sequence shown here is derived from an EMBL/GenBank/DDBJ whole genome shotgun (WGS) entry which is preliminary data.</text>
</comment>
<dbReference type="AlphaFoldDB" id="A0A2H0NE78"/>
<evidence type="ECO:0000313" key="3">
    <source>
        <dbReference type="EMBL" id="PIR07200.1"/>
    </source>
</evidence>
<keyword evidence="1" id="KW-0472">Membrane</keyword>
<feature type="transmembrane region" description="Helical" evidence="1">
    <location>
        <begin position="6"/>
        <end position="27"/>
    </location>
</feature>
<gene>
    <name evidence="3" type="ORF">COV55_00460</name>
</gene>
<proteinExistence type="predicted"/>
<name>A0A2H0NE78_9BACT</name>
<feature type="transmembrane region" description="Helical" evidence="1">
    <location>
        <begin position="175"/>
        <end position="193"/>
    </location>
</feature>
<protein>
    <recommendedName>
        <fullName evidence="2">Histidine kinase N-terminal 7TM region domain-containing protein</fullName>
    </recommendedName>
</protein>